<proteinExistence type="inferred from homology"/>
<dbReference type="Gene3D" id="1.10.340.30">
    <property type="entry name" value="Hypothetical protein, domain 2"/>
    <property type="match status" value="1"/>
</dbReference>
<dbReference type="Proteomes" id="UP000034600">
    <property type="component" value="Unassembled WGS sequence"/>
</dbReference>
<dbReference type="CDD" id="cd00056">
    <property type="entry name" value="ENDO3c"/>
    <property type="match status" value="1"/>
</dbReference>
<reference evidence="5 6" key="1">
    <citation type="journal article" date="2015" name="Nature">
        <title>rRNA introns, odd ribosomes, and small enigmatic genomes across a large radiation of phyla.</title>
        <authorList>
            <person name="Brown C.T."/>
            <person name="Hug L.A."/>
            <person name="Thomas B.C."/>
            <person name="Sharon I."/>
            <person name="Castelle C.J."/>
            <person name="Singh A."/>
            <person name="Wilkins M.J."/>
            <person name="Williams K.H."/>
            <person name="Banfield J.F."/>
        </authorList>
    </citation>
    <scope>NUCLEOTIDE SEQUENCE [LARGE SCALE GENOMIC DNA]</scope>
</reference>
<evidence type="ECO:0000259" key="4">
    <source>
        <dbReference type="SMART" id="SM00478"/>
    </source>
</evidence>
<dbReference type="InterPro" id="IPR037046">
    <property type="entry name" value="AlkA_N_sf"/>
</dbReference>
<sequence>MKLSHKRNFNIAPKAPFHFDGTFHKPSHFPNKLKLDDWEPGKYWQGLRFGKRLYGLKIENAGTVAKPKLKVLFYSNRDFTDKEVEQLKNEIAWRFELYADLKEFNGLARKDRRFYPIFKKWLGMRNASQYTLYELLIIAIVLQNTTVRRSQQMLDALLGKFGTKIEFDKKKLWAIWLPEDLEEVSEQKLRDLKVGYRAKFIRRLSHDFTSRRVDEYKLRQLDKESTKEALMKLYGVGPETARILLFEAYHHYDTFEHIAPWQQKIYSRLFYGKKSVPAKKIRDDILKRYGKYSMLAVHYIWEDVFWRRKNEKIPWLEKEIRL</sequence>
<accession>A0A0G1UXU2</accession>
<evidence type="ECO:0000313" key="6">
    <source>
        <dbReference type="Proteomes" id="UP000034600"/>
    </source>
</evidence>
<protein>
    <recommendedName>
        <fullName evidence="2">DNA-(apurinic or apyrimidinic site) lyase</fullName>
        <ecNumber evidence="2">4.2.99.18</ecNumber>
    </recommendedName>
</protein>
<dbReference type="GO" id="GO:0140078">
    <property type="term" value="F:class I DNA-(apurinic or apyrimidinic site) endonuclease activity"/>
    <property type="evidence" value="ECO:0007669"/>
    <property type="project" value="UniProtKB-EC"/>
</dbReference>
<dbReference type="PANTHER" id="PTHR10242:SF2">
    <property type="entry name" value="N-GLYCOSYLASE_DNA LYASE"/>
    <property type="match status" value="1"/>
</dbReference>
<dbReference type="SUPFAM" id="SSF48150">
    <property type="entry name" value="DNA-glycosylase"/>
    <property type="match status" value="1"/>
</dbReference>
<dbReference type="SMART" id="SM00478">
    <property type="entry name" value="ENDO3c"/>
    <property type="match status" value="1"/>
</dbReference>
<dbReference type="EMBL" id="LCPO01000012">
    <property type="protein sequence ID" value="KKU98886.1"/>
    <property type="molecule type" value="Genomic_DNA"/>
</dbReference>
<feature type="domain" description="HhH-GPD" evidence="4">
    <location>
        <begin position="141"/>
        <end position="309"/>
    </location>
</feature>
<dbReference type="GO" id="GO:0006284">
    <property type="term" value="P:base-excision repair"/>
    <property type="evidence" value="ECO:0007669"/>
    <property type="project" value="InterPro"/>
</dbReference>
<dbReference type="InterPro" id="IPR052054">
    <property type="entry name" value="Oxidative_DNA_repair_enzyme"/>
</dbReference>
<evidence type="ECO:0000256" key="3">
    <source>
        <dbReference type="ARBA" id="ARBA00044632"/>
    </source>
</evidence>
<evidence type="ECO:0000256" key="2">
    <source>
        <dbReference type="ARBA" id="ARBA00012720"/>
    </source>
</evidence>
<evidence type="ECO:0000256" key="1">
    <source>
        <dbReference type="ARBA" id="ARBA00010679"/>
    </source>
</evidence>
<evidence type="ECO:0000313" key="5">
    <source>
        <dbReference type="EMBL" id="KKU98886.1"/>
    </source>
</evidence>
<dbReference type="InterPro" id="IPR003265">
    <property type="entry name" value="HhH-GPD_domain"/>
</dbReference>
<organism evidence="5 6">
    <name type="scientific">Candidatus Jorgensenbacteria bacterium GW2011_GWC1_48_8</name>
    <dbReference type="NCBI Taxonomy" id="1618666"/>
    <lineage>
        <taxon>Bacteria</taxon>
        <taxon>Candidatus Joergenseniibacteriota</taxon>
    </lineage>
</organism>
<dbReference type="GO" id="GO:0016798">
    <property type="term" value="F:hydrolase activity, acting on glycosyl bonds"/>
    <property type="evidence" value="ECO:0007669"/>
    <property type="project" value="UniProtKB-KW"/>
</dbReference>
<dbReference type="Gene3D" id="3.30.310.20">
    <property type="entry name" value="DNA-3-methyladenine glycosylase AlkA, N-terminal domain"/>
    <property type="match status" value="1"/>
</dbReference>
<comment type="catalytic activity">
    <reaction evidence="3">
        <text>2'-deoxyribonucleotide-(2'-deoxyribose 5'-phosphate)-2'-deoxyribonucleotide-DNA = a 3'-end 2'-deoxyribonucleotide-(2,3-dehydro-2,3-deoxyribose 5'-phosphate)-DNA + a 5'-end 5'-phospho-2'-deoxyribonucleoside-DNA + H(+)</text>
        <dbReference type="Rhea" id="RHEA:66592"/>
        <dbReference type="Rhea" id="RHEA-COMP:13180"/>
        <dbReference type="Rhea" id="RHEA-COMP:16897"/>
        <dbReference type="Rhea" id="RHEA-COMP:17067"/>
        <dbReference type="ChEBI" id="CHEBI:15378"/>
        <dbReference type="ChEBI" id="CHEBI:136412"/>
        <dbReference type="ChEBI" id="CHEBI:157695"/>
        <dbReference type="ChEBI" id="CHEBI:167181"/>
        <dbReference type="EC" id="4.2.99.18"/>
    </reaction>
</comment>
<keyword evidence="5" id="KW-0378">Hydrolase</keyword>
<dbReference type="EC" id="4.2.99.18" evidence="2"/>
<dbReference type="InterPro" id="IPR011257">
    <property type="entry name" value="DNA_glycosylase"/>
</dbReference>
<name>A0A0G1UXU2_9BACT</name>
<comment type="similarity">
    <text evidence="1">Belongs to the type-1 OGG1 family.</text>
</comment>
<comment type="caution">
    <text evidence="5">The sequence shown here is derived from an EMBL/GenBank/DDBJ whole genome shotgun (WGS) entry which is preliminary data.</text>
</comment>
<dbReference type="PANTHER" id="PTHR10242">
    <property type="entry name" value="8-OXOGUANINE DNA GLYCOSYLASE"/>
    <property type="match status" value="1"/>
</dbReference>
<keyword evidence="5" id="KW-0326">Glycosidase</keyword>
<gene>
    <name evidence="5" type="primary">alkA</name>
    <name evidence="5" type="ORF">UY32_C0012G0015</name>
</gene>
<dbReference type="AlphaFoldDB" id="A0A0G1UXU2"/>